<dbReference type="InterPro" id="IPR001646">
    <property type="entry name" value="5peptide_repeat"/>
</dbReference>
<gene>
    <name evidence="2" type="ORF">C1I98_14370</name>
</gene>
<organism evidence="2 3">
    <name type="scientific">Spongiactinospora gelatinilytica</name>
    <dbReference type="NCBI Taxonomy" id="2666298"/>
    <lineage>
        <taxon>Bacteria</taxon>
        <taxon>Bacillati</taxon>
        <taxon>Actinomycetota</taxon>
        <taxon>Actinomycetes</taxon>
        <taxon>Streptosporangiales</taxon>
        <taxon>Streptosporangiaceae</taxon>
        <taxon>Spongiactinospora</taxon>
    </lineage>
</organism>
<proteinExistence type="predicted"/>
<dbReference type="Pfam" id="PF13576">
    <property type="entry name" value="Pentapeptide_3"/>
    <property type="match status" value="2"/>
</dbReference>
<accession>A0A2W2HKV5</accession>
<keyword evidence="1" id="KW-0812">Transmembrane</keyword>
<dbReference type="EMBL" id="POUA01000095">
    <property type="protein sequence ID" value="PZG46557.1"/>
    <property type="molecule type" value="Genomic_DNA"/>
</dbReference>
<name>A0A2W2HKV5_9ACTN</name>
<protein>
    <recommendedName>
        <fullName evidence="4">Pentapeptide repeat-containing protein</fullName>
    </recommendedName>
</protein>
<dbReference type="AlphaFoldDB" id="A0A2W2HKV5"/>
<sequence>MRPWDVGWAACSACTGAAHPEYGRCLAHLTPDEIDAVLTATPPGAAGRARGRPAPAIDLRGVRVPARLLEHILGVTGGRLGRARFDHAVFDGDARFGATVFEGDASFDHACFHGLASFYDAHFATNVCFRDAHFAGHLSFSEARVSGYAVFDEATTGGDAVFDSARFGKDASFHGSVFFGPASFDGARFAGNAGFRTARFRRVVSFRRTMFGRQASFAAACFSAAAYLAPSAVGGGLSLAGAGASAGLALTAAGCSVDLRKLRVSGGPLTVRLREAQADLEGATLADAATLVGRGPVRLVSLRGVAAGTGLALSGVDLSGCSFTGLRHPERLRLSGCVFAAPPRGVRLALTWPPLRWWRRRSVLADERAWRGWPEAEGDGPPTATQLEALYSRLRAGVDDRHTATDFAFGAMEMRRLARTGPGRWLLCAYWLISGYGLRLGRAAGWVALAVLITAAGMLWTSAGTMAHRQLPVVQETH</sequence>
<evidence type="ECO:0008006" key="4">
    <source>
        <dbReference type="Google" id="ProtNLM"/>
    </source>
</evidence>
<dbReference type="Proteomes" id="UP000248544">
    <property type="component" value="Unassembled WGS sequence"/>
</dbReference>
<keyword evidence="3" id="KW-1185">Reference proteome</keyword>
<reference evidence="2 3" key="1">
    <citation type="submission" date="2018-01" db="EMBL/GenBank/DDBJ databases">
        <title>Draft genome sequence of Sphaerisporangium sp. 7K107.</title>
        <authorList>
            <person name="Sahin N."/>
            <person name="Saygin H."/>
            <person name="Ay H."/>
        </authorList>
    </citation>
    <scope>NUCLEOTIDE SEQUENCE [LARGE SCALE GENOMIC DNA]</scope>
    <source>
        <strain evidence="2 3">7K107</strain>
    </source>
</reference>
<feature type="transmembrane region" description="Helical" evidence="1">
    <location>
        <begin position="444"/>
        <end position="461"/>
    </location>
</feature>
<keyword evidence="1" id="KW-0472">Membrane</keyword>
<dbReference type="RefSeq" id="WP_111167681.1">
    <property type="nucleotide sequence ID" value="NZ_POUA01000095.1"/>
</dbReference>
<evidence type="ECO:0000256" key="1">
    <source>
        <dbReference type="SAM" id="Phobius"/>
    </source>
</evidence>
<keyword evidence="1" id="KW-1133">Transmembrane helix</keyword>
<comment type="caution">
    <text evidence="2">The sequence shown here is derived from an EMBL/GenBank/DDBJ whole genome shotgun (WGS) entry which is preliminary data.</text>
</comment>
<feature type="transmembrane region" description="Helical" evidence="1">
    <location>
        <begin position="422"/>
        <end position="438"/>
    </location>
</feature>
<evidence type="ECO:0000313" key="3">
    <source>
        <dbReference type="Proteomes" id="UP000248544"/>
    </source>
</evidence>
<evidence type="ECO:0000313" key="2">
    <source>
        <dbReference type="EMBL" id="PZG46557.1"/>
    </source>
</evidence>